<dbReference type="Proteomes" id="UP000435649">
    <property type="component" value="Unassembled WGS sequence"/>
</dbReference>
<organism evidence="1 2">
    <name type="scientific">Victivallis lenta</name>
    <dbReference type="NCBI Taxonomy" id="2606640"/>
    <lineage>
        <taxon>Bacteria</taxon>
        <taxon>Pseudomonadati</taxon>
        <taxon>Lentisphaerota</taxon>
        <taxon>Lentisphaeria</taxon>
        <taxon>Victivallales</taxon>
        <taxon>Victivallaceae</taxon>
        <taxon>Victivallis</taxon>
    </lineage>
</organism>
<keyword evidence="2" id="KW-1185">Reference proteome</keyword>
<proteinExistence type="predicted"/>
<protein>
    <submittedName>
        <fullName evidence="1">DUF3990 domain-containing protein</fullName>
    </submittedName>
</protein>
<evidence type="ECO:0000313" key="2">
    <source>
        <dbReference type="Proteomes" id="UP000435649"/>
    </source>
</evidence>
<dbReference type="InterPro" id="IPR025051">
    <property type="entry name" value="DUF3990"/>
</dbReference>
<comment type="caution">
    <text evidence="1">The sequence shown here is derived from an EMBL/GenBank/DDBJ whole genome shotgun (WGS) entry which is preliminary data.</text>
</comment>
<accession>A0A844G3R4</accession>
<sequence>MEVYHGSFIEIRKPDISFSRQTLDFGKGFYITPLREQAVRWALRWQRRGKKAVVNTYVFDDSSDALGKLRVKDFPEYDSSLLRFIMENRSGQASESYDIIRGGVANDKVFNTLELFFDGLISEEEALGRLKFEKPNHQICICRQDLMDRLLVFQSSEEVSDGSQ</sequence>
<name>A0A844G3R4_9BACT</name>
<dbReference type="Pfam" id="PF13151">
    <property type="entry name" value="DUF3990"/>
    <property type="match status" value="1"/>
</dbReference>
<gene>
    <name evidence="1" type="ORF">FYJ85_08890</name>
</gene>
<evidence type="ECO:0000313" key="1">
    <source>
        <dbReference type="EMBL" id="MST97158.1"/>
    </source>
</evidence>
<dbReference type="AlphaFoldDB" id="A0A844G3R4"/>
<dbReference type="RefSeq" id="WP_168963405.1">
    <property type="nucleotide sequence ID" value="NZ_VUNS01000008.1"/>
</dbReference>
<reference evidence="1 2" key="1">
    <citation type="submission" date="2019-08" db="EMBL/GenBank/DDBJ databases">
        <title>In-depth cultivation of the pig gut microbiome towards novel bacterial diversity and tailored functional studies.</title>
        <authorList>
            <person name="Wylensek D."/>
            <person name="Hitch T.C.A."/>
            <person name="Clavel T."/>
        </authorList>
    </citation>
    <scope>NUCLEOTIDE SEQUENCE [LARGE SCALE GENOMIC DNA]</scope>
    <source>
        <strain evidence="1 2">BBE-744-WT-12</strain>
    </source>
</reference>
<dbReference type="EMBL" id="VUNS01000008">
    <property type="protein sequence ID" value="MST97158.1"/>
    <property type="molecule type" value="Genomic_DNA"/>
</dbReference>